<reference evidence="2 3" key="1">
    <citation type="submission" date="2018-05" db="EMBL/GenBank/DDBJ databases">
        <title>Rhodobacteraceae gen. nov., sp. nov. isolated from sea water.</title>
        <authorList>
            <person name="Ren Y."/>
        </authorList>
    </citation>
    <scope>NUCLEOTIDE SEQUENCE [LARGE SCALE GENOMIC DNA]</scope>
    <source>
        <strain evidence="2 3">TG-679</strain>
    </source>
</reference>
<proteinExistence type="predicted"/>
<name>A0A2V2LI45_9RHOB</name>
<dbReference type="OrthoDB" id="4014363at2"/>
<dbReference type="Pfam" id="PF08242">
    <property type="entry name" value="Methyltransf_12"/>
    <property type="match status" value="1"/>
</dbReference>
<accession>A0A2V2LI45</accession>
<protein>
    <recommendedName>
        <fullName evidence="1">Methyltransferase type 12 domain-containing protein</fullName>
    </recommendedName>
</protein>
<feature type="domain" description="Methyltransferase type 12" evidence="1">
    <location>
        <begin position="52"/>
        <end position="144"/>
    </location>
</feature>
<comment type="caution">
    <text evidence="2">The sequence shown here is derived from an EMBL/GenBank/DDBJ whole genome shotgun (WGS) entry which is preliminary data.</text>
</comment>
<dbReference type="RefSeq" id="WP_109811457.1">
    <property type="nucleotide sequence ID" value="NZ_QGKU01000032.1"/>
</dbReference>
<dbReference type="InterPro" id="IPR013217">
    <property type="entry name" value="Methyltransf_12"/>
</dbReference>
<dbReference type="Proteomes" id="UP000245680">
    <property type="component" value="Unassembled WGS sequence"/>
</dbReference>
<dbReference type="AlphaFoldDB" id="A0A2V2LI45"/>
<dbReference type="EMBL" id="QGKU01000032">
    <property type="protein sequence ID" value="PWR02797.1"/>
    <property type="molecule type" value="Genomic_DNA"/>
</dbReference>
<evidence type="ECO:0000259" key="1">
    <source>
        <dbReference type="Pfam" id="PF08242"/>
    </source>
</evidence>
<gene>
    <name evidence="2" type="ORF">DKT77_09465</name>
</gene>
<evidence type="ECO:0000313" key="3">
    <source>
        <dbReference type="Proteomes" id="UP000245680"/>
    </source>
</evidence>
<dbReference type="InterPro" id="IPR029063">
    <property type="entry name" value="SAM-dependent_MTases_sf"/>
</dbReference>
<sequence length="241" mass="26531">MTSADGSIAGVIEEISPNDQMFTNRGDYYLAGQRASDICKLALSGNAPGRVLDFPSGHGRVLRWLKRDYPDAELHAAEIDPDALEFVERVLGAHPIQSTPNFDTPLPGDLDLIFSGSLLTHLDVWQWDAFLGRCLEALRPGGVLVATFHGRIAGLMARDGHEVFGTLVDTKALYADYARSGFAYRNYDDSCPTYGLTLSSPAWVLGRLERYPLARVELLREGGWGGYQDVLAISKNDWPMV</sequence>
<keyword evidence="3" id="KW-1185">Reference proteome</keyword>
<dbReference type="CDD" id="cd02440">
    <property type="entry name" value="AdoMet_MTases"/>
    <property type="match status" value="1"/>
</dbReference>
<dbReference type="SUPFAM" id="SSF53335">
    <property type="entry name" value="S-adenosyl-L-methionine-dependent methyltransferases"/>
    <property type="match status" value="1"/>
</dbReference>
<organism evidence="2 3">
    <name type="scientific">Meridianimarinicoccus roseus</name>
    <dbReference type="NCBI Taxonomy" id="2072018"/>
    <lineage>
        <taxon>Bacteria</taxon>
        <taxon>Pseudomonadati</taxon>
        <taxon>Pseudomonadota</taxon>
        <taxon>Alphaproteobacteria</taxon>
        <taxon>Rhodobacterales</taxon>
        <taxon>Paracoccaceae</taxon>
        <taxon>Meridianimarinicoccus</taxon>
    </lineage>
</organism>
<dbReference type="Gene3D" id="3.40.50.150">
    <property type="entry name" value="Vaccinia Virus protein VP39"/>
    <property type="match status" value="1"/>
</dbReference>
<evidence type="ECO:0000313" key="2">
    <source>
        <dbReference type="EMBL" id="PWR02797.1"/>
    </source>
</evidence>